<dbReference type="EMBL" id="QKRB01000044">
    <property type="protein sequence ID" value="PZD95488.1"/>
    <property type="molecule type" value="Genomic_DNA"/>
</dbReference>
<dbReference type="AlphaFoldDB" id="A0A2W1L5S4"/>
<gene>
    <name evidence="1" type="ORF">DNH61_13220</name>
</gene>
<accession>A0A2W1L5S4</accession>
<keyword evidence="2" id="KW-1185">Reference proteome</keyword>
<evidence type="ECO:0000313" key="2">
    <source>
        <dbReference type="Proteomes" id="UP000249522"/>
    </source>
</evidence>
<sequence length="103" mass="11765">MEWNFLFRVDHLKETGEERNLKGLLFTDGKNPPTAQAILAFLKDCGYNVRVKDAEELIFLDDNPDNPVEIKIVKLGNEEEMNSDTALRYLAEQFRRPGPQIGG</sequence>
<organism evidence="1 2">
    <name type="scientific">Paenibacillus sambharensis</name>
    <dbReference type="NCBI Taxonomy" id="1803190"/>
    <lineage>
        <taxon>Bacteria</taxon>
        <taxon>Bacillati</taxon>
        <taxon>Bacillota</taxon>
        <taxon>Bacilli</taxon>
        <taxon>Bacillales</taxon>
        <taxon>Paenibacillaceae</taxon>
        <taxon>Paenibacillus</taxon>
    </lineage>
</organism>
<dbReference type="Proteomes" id="UP000249522">
    <property type="component" value="Unassembled WGS sequence"/>
</dbReference>
<reference evidence="1 2" key="1">
    <citation type="submission" date="2018-06" db="EMBL/GenBank/DDBJ databases">
        <title>Paenibacillus imtechensis sp. nov.</title>
        <authorList>
            <person name="Pinnaka A.K."/>
            <person name="Singh H."/>
            <person name="Kaur M."/>
        </authorList>
    </citation>
    <scope>NUCLEOTIDE SEQUENCE [LARGE SCALE GENOMIC DNA]</scope>
    <source>
        <strain evidence="1 2">SMB1</strain>
    </source>
</reference>
<dbReference type="OrthoDB" id="2615015at2"/>
<comment type="caution">
    <text evidence="1">The sequence shown here is derived from an EMBL/GenBank/DDBJ whole genome shotgun (WGS) entry which is preliminary data.</text>
</comment>
<evidence type="ECO:0000313" key="1">
    <source>
        <dbReference type="EMBL" id="PZD95488.1"/>
    </source>
</evidence>
<dbReference type="RefSeq" id="WP_111147118.1">
    <property type="nucleotide sequence ID" value="NZ_QKRB01000044.1"/>
</dbReference>
<name>A0A2W1L5S4_9BACL</name>
<proteinExistence type="predicted"/>
<protein>
    <submittedName>
        <fullName evidence="1">Uncharacterized protein</fullName>
    </submittedName>
</protein>